<dbReference type="Pfam" id="PF03911">
    <property type="entry name" value="Sec61_beta"/>
    <property type="match status" value="1"/>
</dbReference>
<protein>
    <recommendedName>
        <fullName evidence="3 12">Preprotein translocase subunit SecG</fullName>
    </recommendedName>
    <alternativeName>
        <fullName evidence="11 12">Protein transport protein Sec61 subunit beta homolog</fullName>
    </alternativeName>
</protein>
<dbReference type="GO" id="GO:0015031">
    <property type="term" value="P:protein transport"/>
    <property type="evidence" value="ECO:0007669"/>
    <property type="project" value="UniProtKB-UniRule"/>
</dbReference>
<organism evidence="14 15">
    <name type="scientific">Methanothermus fervidus (strain ATCC 43054 / DSM 2088 / JCM 10308 / V24 S)</name>
    <dbReference type="NCBI Taxonomy" id="523846"/>
    <lineage>
        <taxon>Archaea</taxon>
        <taxon>Methanobacteriati</taxon>
        <taxon>Methanobacteriota</taxon>
        <taxon>Methanomada group</taxon>
        <taxon>Methanobacteria</taxon>
        <taxon>Methanobacteriales</taxon>
        <taxon>Methanothermaceae</taxon>
        <taxon>Methanothermus</taxon>
    </lineage>
</organism>
<dbReference type="OrthoDB" id="43651at2157"/>
<dbReference type="InterPro" id="IPR016482">
    <property type="entry name" value="SecG/Sec61-beta/Sbh"/>
</dbReference>
<dbReference type="HAMAP" id="MF_00751">
    <property type="entry name" value="SecG"/>
    <property type="match status" value="1"/>
</dbReference>
<keyword evidence="5 12" id="KW-1003">Cell membrane</keyword>
<evidence type="ECO:0000256" key="4">
    <source>
        <dbReference type="ARBA" id="ARBA00022448"/>
    </source>
</evidence>
<evidence type="ECO:0000256" key="6">
    <source>
        <dbReference type="ARBA" id="ARBA00022692"/>
    </source>
</evidence>
<evidence type="ECO:0000256" key="5">
    <source>
        <dbReference type="ARBA" id="ARBA00022475"/>
    </source>
</evidence>
<gene>
    <name evidence="12" type="primary">secG</name>
    <name evidence="14" type="ordered locus">Mfer_0575</name>
</gene>
<sequence>MGKKDKKRLPPTGAGLVRYYEEEEKMGPALTPEHVVVITILLAIFCIVLRFSG</sequence>
<comment type="function">
    <text evidence="12">Involved in protein export. The function of the beta subunit is unknown, but it may be involved in stabilization of the trimeric complex.</text>
</comment>
<keyword evidence="8 12" id="KW-1133">Transmembrane helix</keyword>
<dbReference type="Proteomes" id="UP000002315">
    <property type="component" value="Chromosome"/>
</dbReference>
<dbReference type="HOGENOM" id="CLU_208205_3_1_2"/>
<evidence type="ECO:0000256" key="1">
    <source>
        <dbReference type="ARBA" id="ARBA00004162"/>
    </source>
</evidence>
<name>E3GYJ2_METFV</name>
<comment type="subunit">
    <text evidence="12">Component of the protein translocase complex. Heterotrimer consisting of alpha (SecY), beta (SecG) and gamma (SecE) subunits. Can form oligomers of the heterotrimer.</text>
</comment>
<dbReference type="AlphaFoldDB" id="E3GYJ2"/>
<reference evidence="14 15" key="1">
    <citation type="journal article" date="2010" name="Stand. Genomic Sci.">
        <title>Complete genome sequence of Methanothermus fervidus type strain (V24S).</title>
        <authorList>
            <person name="Anderson I."/>
            <person name="Djao O.D."/>
            <person name="Misra M."/>
            <person name="Chertkov O."/>
            <person name="Nolan M."/>
            <person name="Lucas S."/>
            <person name="Lapidus A."/>
            <person name="Del Rio T.G."/>
            <person name="Tice H."/>
            <person name="Cheng J.F."/>
            <person name="Tapia R."/>
            <person name="Han C."/>
            <person name="Goodwin L."/>
            <person name="Pitluck S."/>
            <person name="Liolios K."/>
            <person name="Ivanova N."/>
            <person name="Mavromatis K."/>
            <person name="Mikhailova N."/>
            <person name="Pati A."/>
            <person name="Brambilla E."/>
            <person name="Chen A."/>
            <person name="Palaniappan K."/>
            <person name="Land M."/>
            <person name="Hauser L."/>
            <person name="Chang Y.J."/>
            <person name="Jeffries C.D."/>
            <person name="Sikorski J."/>
            <person name="Spring S."/>
            <person name="Rohde M."/>
            <person name="Eichinger K."/>
            <person name="Huber H."/>
            <person name="Wirth R."/>
            <person name="Goker M."/>
            <person name="Detter J.C."/>
            <person name="Woyke T."/>
            <person name="Bristow J."/>
            <person name="Eisen J.A."/>
            <person name="Markowitz V."/>
            <person name="Hugenholtz P."/>
            <person name="Klenk H.P."/>
            <person name="Kyrpides N.C."/>
        </authorList>
    </citation>
    <scope>NUCLEOTIDE SEQUENCE [LARGE SCALE GENOMIC DNA]</scope>
    <source>
        <strain evidence="15">ATCC 43054 / DSM 2088 / JCM 10308 / V24 S</strain>
    </source>
</reference>
<evidence type="ECO:0000313" key="14">
    <source>
        <dbReference type="EMBL" id="ADP77374.1"/>
    </source>
</evidence>
<evidence type="ECO:0000313" key="15">
    <source>
        <dbReference type="Proteomes" id="UP000002315"/>
    </source>
</evidence>
<keyword evidence="10 12" id="KW-0472">Membrane</keyword>
<dbReference type="InterPro" id="IPR023531">
    <property type="entry name" value="Preprot_translocase_SecG"/>
</dbReference>
<accession>E3GYJ2</accession>
<dbReference type="STRING" id="523846.Mfer_0575"/>
<evidence type="ECO:0000256" key="11">
    <source>
        <dbReference type="ARBA" id="ARBA00031868"/>
    </source>
</evidence>
<comment type="subcellular location">
    <subcellularLocation>
        <location evidence="1 12">Cell membrane</location>
        <topology evidence="1 12">Single-pass membrane protein</topology>
    </subcellularLocation>
</comment>
<keyword evidence="9 12" id="KW-0811">Translocation</keyword>
<dbReference type="GO" id="GO:0005886">
    <property type="term" value="C:plasma membrane"/>
    <property type="evidence" value="ECO:0007669"/>
    <property type="project" value="UniProtKB-SubCell"/>
</dbReference>
<dbReference type="EMBL" id="CP002278">
    <property type="protein sequence ID" value="ADP77374.1"/>
    <property type="molecule type" value="Genomic_DNA"/>
</dbReference>
<evidence type="ECO:0000256" key="7">
    <source>
        <dbReference type="ARBA" id="ARBA00022927"/>
    </source>
</evidence>
<evidence type="ECO:0000256" key="9">
    <source>
        <dbReference type="ARBA" id="ARBA00023010"/>
    </source>
</evidence>
<evidence type="ECO:0000256" key="12">
    <source>
        <dbReference type="HAMAP-Rule" id="MF_00751"/>
    </source>
</evidence>
<evidence type="ECO:0000256" key="10">
    <source>
        <dbReference type="ARBA" id="ARBA00023136"/>
    </source>
</evidence>
<evidence type="ECO:0000256" key="2">
    <source>
        <dbReference type="ARBA" id="ARBA00006103"/>
    </source>
</evidence>
<keyword evidence="4 12" id="KW-0813">Transport</keyword>
<comment type="similarity">
    <text evidence="2 12">Belongs to the SEC61-beta family.</text>
</comment>
<keyword evidence="15" id="KW-1185">Reference proteome</keyword>
<evidence type="ECO:0000256" key="3">
    <source>
        <dbReference type="ARBA" id="ARBA00014522"/>
    </source>
</evidence>
<feature type="topological domain" description="Cytoplasmic" evidence="12">
    <location>
        <begin position="1"/>
        <end position="31"/>
    </location>
</feature>
<evidence type="ECO:0000256" key="13">
    <source>
        <dbReference type="SAM" id="Phobius"/>
    </source>
</evidence>
<proteinExistence type="inferred from homology"/>
<evidence type="ECO:0000256" key="8">
    <source>
        <dbReference type="ARBA" id="ARBA00022989"/>
    </source>
</evidence>
<feature type="transmembrane region" description="Helical" evidence="13">
    <location>
        <begin position="35"/>
        <end position="52"/>
    </location>
</feature>
<keyword evidence="6 12" id="KW-0812">Transmembrane</keyword>
<dbReference type="NCBIfam" id="NF002318">
    <property type="entry name" value="PRK01253.1"/>
    <property type="match status" value="1"/>
</dbReference>
<dbReference type="KEGG" id="mfv:Mfer_0575"/>
<keyword evidence="7 12" id="KW-0653">Protein transport</keyword>